<evidence type="ECO:0000313" key="4">
    <source>
        <dbReference type="Proteomes" id="UP000262882"/>
    </source>
</evidence>
<dbReference type="SUPFAM" id="SSF109604">
    <property type="entry name" value="HD-domain/PDEase-like"/>
    <property type="match status" value="1"/>
</dbReference>
<keyword evidence="4" id="KW-1185">Reference proteome</keyword>
<name>A0A372GAS7_9ACTN</name>
<sequence length="200" mass="21975">MNSVESAALAHALNDPAEPPLRPLPDRVAELLRSLDCPPRLAAHLRLVHDVAWQITDWIQRRHPGLRVDRRAVLFGAATHDIGKSVHVAELSGPGSAHEPAGRDLLLRHGFDDDLARFAATHASWTEPGVTLDDLLVSLADKAWKNRRVPDLEDLVVAHMTRATGGRPWEEYAALDDLLTDIGDAADLRLTFQAAYPIHG</sequence>
<accession>A0A372GAS7</accession>
<proteinExistence type="predicted"/>
<protein>
    <submittedName>
        <fullName evidence="3">HD domain-containing protein</fullName>
    </submittedName>
</protein>
<dbReference type="InterPro" id="IPR006674">
    <property type="entry name" value="HD_domain"/>
</dbReference>
<gene>
    <name evidence="3" type="ORF">D0T12_27065</name>
</gene>
<dbReference type="AlphaFoldDB" id="A0A372GAS7"/>
<comment type="caution">
    <text evidence="3">The sequence shown here is derived from an EMBL/GenBank/DDBJ whole genome shotgun (WGS) entry which is preliminary data.</text>
</comment>
<evidence type="ECO:0000256" key="1">
    <source>
        <dbReference type="SAM" id="MobiDB-lite"/>
    </source>
</evidence>
<feature type="domain" description="HD" evidence="2">
    <location>
        <begin position="54"/>
        <end position="142"/>
    </location>
</feature>
<evidence type="ECO:0000313" key="3">
    <source>
        <dbReference type="EMBL" id="RFS82461.1"/>
    </source>
</evidence>
<organism evidence="3 4">
    <name type="scientific">Actinomadura spongiicola</name>
    <dbReference type="NCBI Taxonomy" id="2303421"/>
    <lineage>
        <taxon>Bacteria</taxon>
        <taxon>Bacillati</taxon>
        <taxon>Actinomycetota</taxon>
        <taxon>Actinomycetes</taxon>
        <taxon>Streptosporangiales</taxon>
        <taxon>Thermomonosporaceae</taxon>
        <taxon>Actinomadura</taxon>
    </lineage>
</organism>
<dbReference type="Proteomes" id="UP000262882">
    <property type="component" value="Unassembled WGS sequence"/>
</dbReference>
<feature type="region of interest" description="Disordered" evidence="1">
    <location>
        <begin position="1"/>
        <end position="21"/>
    </location>
</feature>
<dbReference type="OrthoDB" id="338520at2"/>
<reference evidence="3 4" key="1">
    <citation type="submission" date="2018-08" db="EMBL/GenBank/DDBJ databases">
        <title>Actinomadura spongicola sp. nov., isolated from marine sponge Leucetta chagosensis.</title>
        <authorList>
            <person name="Li L."/>
            <person name="Lin H.W."/>
        </authorList>
    </citation>
    <scope>NUCLEOTIDE SEQUENCE [LARGE SCALE GENOMIC DNA]</scope>
    <source>
        <strain evidence="3 4">LHW52907</strain>
    </source>
</reference>
<dbReference type="EMBL" id="QVNQ01000009">
    <property type="protein sequence ID" value="RFS82461.1"/>
    <property type="molecule type" value="Genomic_DNA"/>
</dbReference>
<evidence type="ECO:0000259" key="2">
    <source>
        <dbReference type="Pfam" id="PF01966"/>
    </source>
</evidence>
<dbReference type="Pfam" id="PF01966">
    <property type="entry name" value="HD"/>
    <property type="match status" value="1"/>
</dbReference>